<keyword evidence="1" id="KW-0812">Transmembrane</keyword>
<dbReference type="Proteomes" id="UP000678237">
    <property type="component" value="Unassembled WGS sequence"/>
</dbReference>
<comment type="caution">
    <text evidence="3">The sequence shown here is derived from an EMBL/GenBank/DDBJ whole genome shotgun (WGS) entry which is preliminary data.</text>
</comment>
<name>A0A8T4L7M4_9ARCH</name>
<evidence type="ECO:0000256" key="1">
    <source>
        <dbReference type="SAM" id="Phobius"/>
    </source>
</evidence>
<gene>
    <name evidence="3" type="ORF">J4203_02235</name>
</gene>
<keyword evidence="1" id="KW-0472">Membrane</keyword>
<keyword evidence="1" id="KW-1133">Transmembrane helix</keyword>
<dbReference type="Pfam" id="PF07786">
    <property type="entry name" value="HGSNAT_cat"/>
    <property type="match status" value="1"/>
</dbReference>
<dbReference type="EMBL" id="JAGVWE010000002">
    <property type="protein sequence ID" value="MBS3062667.1"/>
    <property type="molecule type" value="Genomic_DNA"/>
</dbReference>
<reference evidence="3" key="1">
    <citation type="submission" date="2021-03" db="EMBL/GenBank/DDBJ databases">
        <authorList>
            <person name="Jaffe A."/>
        </authorList>
    </citation>
    <scope>NUCLEOTIDE SEQUENCE</scope>
    <source>
        <strain evidence="3">RIFCSPLOWO2_01_FULL_58_19</strain>
    </source>
</reference>
<feature type="transmembrane region" description="Helical" evidence="1">
    <location>
        <begin position="173"/>
        <end position="194"/>
    </location>
</feature>
<organism evidence="3 4">
    <name type="scientific">Candidatus Iainarchaeum sp</name>
    <dbReference type="NCBI Taxonomy" id="3101447"/>
    <lineage>
        <taxon>Archaea</taxon>
        <taxon>Candidatus Iainarchaeota</taxon>
        <taxon>Candidatus Iainarchaeia</taxon>
        <taxon>Candidatus Iainarchaeales</taxon>
        <taxon>Candidatus Iainarchaeaceae</taxon>
        <taxon>Candidatus Iainarchaeum</taxon>
    </lineage>
</organism>
<feature type="domain" description="Heparan-alpha-glucosaminide N-acetyltransferase catalytic" evidence="2">
    <location>
        <begin position="6"/>
        <end position="227"/>
    </location>
</feature>
<feature type="transmembrane region" description="Helical" evidence="1">
    <location>
        <begin position="109"/>
        <end position="128"/>
    </location>
</feature>
<feature type="transmembrane region" description="Helical" evidence="1">
    <location>
        <begin position="135"/>
        <end position="153"/>
    </location>
</feature>
<evidence type="ECO:0000259" key="2">
    <source>
        <dbReference type="Pfam" id="PF07786"/>
    </source>
</evidence>
<feature type="transmembrane region" description="Helical" evidence="1">
    <location>
        <begin position="47"/>
        <end position="66"/>
    </location>
</feature>
<evidence type="ECO:0000313" key="3">
    <source>
        <dbReference type="EMBL" id="MBS3062667.1"/>
    </source>
</evidence>
<accession>A0A8T4L7M4</accession>
<reference evidence="3" key="2">
    <citation type="submission" date="2021-05" db="EMBL/GenBank/DDBJ databases">
        <title>Protein family content uncovers lineage relationships and bacterial pathway maintenance mechanisms in DPANN archaea.</title>
        <authorList>
            <person name="Castelle C.J."/>
            <person name="Meheust R."/>
            <person name="Jaffe A.L."/>
            <person name="Seitz K."/>
            <person name="Gong X."/>
            <person name="Baker B.J."/>
            <person name="Banfield J.F."/>
        </authorList>
    </citation>
    <scope>NUCLEOTIDE SEQUENCE</scope>
    <source>
        <strain evidence="3">RIFCSPLOWO2_01_FULL_58_19</strain>
    </source>
</reference>
<dbReference type="AlphaFoldDB" id="A0A8T4L7M4"/>
<evidence type="ECO:0000313" key="4">
    <source>
        <dbReference type="Proteomes" id="UP000678237"/>
    </source>
</evidence>
<proteinExistence type="predicted"/>
<feature type="transmembrane region" description="Helical" evidence="1">
    <location>
        <begin position="12"/>
        <end position="35"/>
    </location>
</feature>
<dbReference type="InterPro" id="IPR012429">
    <property type="entry name" value="HGSNAT_cat"/>
</dbReference>
<feature type="transmembrane region" description="Helical" evidence="1">
    <location>
        <begin position="86"/>
        <end position="103"/>
    </location>
</feature>
<protein>
    <submittedName>
        <fullName evidence="3">DUF1624 domain-containing protein</fullName>
    </submittedName>
</protein>
<sequence>MSASPRIEEVDALRGVGILAVVLFHFFFDLSFLGLSALEPYAGPYLVLQRFAASTMVVVAGISLALSRASARRKGVPFPAKAFRRFLSLAFVALLITVVTWVYPHNGYIVFGIIHFLALSTLLALPLARSTWPALAAAIAFFVAAPYVNNLSTSTPWLLPLGVPPTWFYSLDYFPLVPWFGLFLFGVFFGNHYYARGRRLLAVFPRFPRGLQWLGRHTLWIYLVHQPLLIGFLLAFKSVAG</sequence>
<feature type="transmembrane region" description="Helical" evidence="1">
    <location>
        <begin position="214"/>
        <end position="236"/>
    </location>
</feature>